<dbReference type="STRING" id="437022.CC99x_01100"/>
<keyword evidence="8" id="KW-0067">ATP-binding</keyword>
<accession>A0A0Q9YEW7</accession>
<evidence type="ECO:0000256" key="5">
    <source>
        <dbReference type="ARBA" id="ARBA00022679"/>
    </source>
</evidence>
<dbReference type="PANTHER" id="PTHR43071">
    <property type="entry name" value="2-AMINO-4-HYDROXY-6-HYDROXYMETHYLDIHYDROPTERIDINE PYROPHOSPHOKINASE"/>
    <property type="match status" value="1"/>
</dbReference>
<name>A0A0Q9YEW7_9GAMM</name>
<dbReference type="CDD" id="cd00483">
    <property type="entry name" value="HPPK"/>
    <property type="match status" value="1"/>
</dbReference>
<dbReference type="PANTHER" id="PTHR43071:SF1">
    <property type="entry name" value="2-AMINO-4-HYDROXY-6-HYDROXYMETHYLDIHYDROPTERIDINE PYROPHOSPHOKINASE"/>
    <property type="match status" value="1"/>
</dbReference>
<dbReference type="RefSeq" id="WP_057624212.1">
    <property type="nucleotide sequence ID" value="NZ_LKHV02000001.1"/>
</dbReference>
<keyword evidence="9" id="KW-0289">Folate biosynthesis</keyword>
<dbReference type="EC" id="2.7.6.3" evidence="3"/>
<dbReference type="InterPro" id="IPR035907">
    <property type="entry name" value="Hppk_sf"/>
</dbReference>
<evidence type="ECO:0000256" key="1">
    <source>
        <dbReference type="ARBA" id="ARBA00005051"/>
    </source>
</evidence>
<comment type="caution">
    <text evidence="14">The sequence shown here is derived from an EMBL/GenBank/DDBJ whole genome shotgun (WGS) entry which is preliminary data.</text>
</comment>
<dbReference type="GO" id="GO:0016301">
    <property type="term" value="F:kinase activity"/>
    <property type="evidence" value="ECO:0007669"/>
    <property type="project" value="UniProtKB-KW"/>
</dbReference>
<dbReference type="GO" id="GO:0003848">
    <property type="term" value="F:2-amino-4-hydroxy-6-hydroxymethyldihydropteridine diphosphokinase activity"/>
    <property type="evidence" value="ECO:0007669"/>
    <property type="project" value="UniProtKB-EC"/>
</dbReference>
<reference evidence="14" key="1">
    <citation type="submission" date="2015-09" db="EMBL/GenBank/DDBJ databases">
        <title>Draft Genome Sequences of Two Novel Amoeba-resistant Intranuclear Bacteria, Candidatus Berkiella cookevillensis and Candidatus Berkiella aquae.</title>
        <authorList>
            <person name="Mehari Y.T."/>
            <person name="Arivett B.A."/>
            <person name="Farone A.L."/>
            <person name="Gunderson J.H."/>
            <person name="Farone M.B."/>
        </authorList>
    </citation>
    <scope>NUCLEOTIDE SEQUENCE [LARGE SCALE GENOMIC DNA]</scope>
    <source>
        <strain evidence="14">CC99</strain>
    </source>
</reference>
<evidence type="ECO:0000256" key="7">
    <source>
        <dbReference type="ARBA" id="ARBA00022777"/>
    </source>
</evidence>
<dbReference type="GO" id="GO:0046654">
    <property type="term" value="P:tetrahydrofolate biosynthetic process"/>
    <property type="evidence" value="ECO:0007669"/>
    <property type="project" value="UniProtKB-UniPathway"/>
</dbReference>
<evidence type="ECO:0000313" key="16">
    <source>
        <dbReference type="Proteomes" id="UP000051494"/>
    </source>
</evidence>
<keyword evidence="7 14" id="KW-0418">Kinase</keyword>
<keyword evidence="6" id="KW-0547">Nucleotide-binding</keyword>
<evidence type="ECO:0000256" key="10">
    <source>
        <dbReference type="ARBA" id="ARBA00029409"/>
    </source>
</evidence>
<keyword evidence="16" id="KW-1185">Reference proteome</keyword>
<feature type="domain" description="7,8-dihydro-6-hydroxymethylpterin-pyrophosphokinase" evidence="13">
    <location>
        <begin position="7"/>
        <end position="134"/>
    </location>
</feature>
<gene>
    <name evidence="14" type="primary">folK</name>
    <name evidence="14" type="ORF">CC99x_01100</name>
    <name evidence="15" type="ORF">CC99x_011145</name>
</gene>
<comment type="similarity">
    <text evidence="2">Belongs to the HPPK family.</text>
</comment>
<dbReference type="OrthoDB" id="9808041at2"/>
<dbReference type="EMBL" id="LKHV02000001">
    <property type="protein sequence ID" value="MCS5709452.1"/>
    <property type="molecule type" value="Genomic_DNA"/>
</dbReference>
<dbReference type="EMBL" id="LKHV01000004">
    <property type="protein sequence ID" value="KRG19103.1"/>
    <property type="molecule type" value="Genomic_DNA"/>
</dbReference>
<evidence type="ECO:0000256" key="2">
    <source>
        <dbReference type="ARBA" id="ARBA00005810"/>
    </source>
</evidence>
<evidence type="ECO:0000313" key="15">
    <source>
        <dbReference type="EMBL" id="MCS5709452.1"/>
    </source>
</evidence>
<organism evidence="14">
    <name type="scientific">Candidatus Berkiella cookevillensis</name>
    <dbReference type="NCBI Taxonomy" id="437022"/>
    <lineage>
        <taxon>Bacteria</taxon>
        <taxon>Pseudomonadati</taxon>
        <taxon>Pseudomonadota</taxon>
        <taxon>Gammaproteobacteria</taxon>
        <taxon>Candidatus Berkiellales</taxon>
        <taxon>Candidatus Berkiellaceae</taxon>
        <taxon>Candidatus Berkiella</taxon>
    </lineage>
</organism>
<reference evidence="15" key="3">
    <citation type="submission" date="2021-06" db="EMBL/GenBank/DDBJ databases">
        <title>Genomic Description and Analysis of Intracellular Bacteria, Candidatus Berkiella cookevillensis and Candidatus Berkiella aquae.</title>
        <authorList>
            <person name="Kidane D.T."/>
            <person name="Mehari Y.T."/>
            <person name="Rice F.C."/>
            <person name="Arivett B.A."/>
            <person name="Farone A.L."/>
            <person name="Berk S.G."/>
            <person name="Farone M.B."/>
        </authorList>
    </citation>
    <scope>NUCLEOTIDE SEQUENCE</scope>
    <source>
        <strain evidence="15">CC99</strain>
    </source>
</reference>
<dbReference type="SUPFAM" id="SSF55083">
    <property type="entry name" value="6-hydroxymethyl-7,8-dihydropterin pyrophosphokinase, HPPK"/>
    <property type="match status" value="1"/>
</dbReference>
<dbReference type="GO" id="GO:0005524">
    <property type="term" value="F:ATP binding"/>
    <property type="evidence" value="ECO:0007669"/>
    <property type="project" value="UniProtKB-KW"/>
</dbReference>
<proteinExistence type="inferred from homology"/>
<dbReference type="NCBIfam" id="TIGR01498">
    <property type="entry name" value="folK"/>
    <property type="match status" value="1"/>
</dbReference>
<evidence type="ECO:0000256" key="9">
    <source>
        <dbReference type="ARBA" id="ARBA00022909"/>
    </source>
</evidence>
<dbReference type="PATRIC" id="fig|1590042.3.peg.1115"/>
<evidence type="ECO:0000256" key="4">
    <source>
        <dbReference type="ARBA" id="ARBA00016218"/>
    </source>
</evidence>
<evidence type="ECO:0000256" key="12">
    <source>
        <dbReference type="ARBA" id="ARBA00033413"/>
    </source>
</evidence>
<reference evidence="15" key="2">
    <citation type="journal article" date="2016" name="Genome Announc.">
        <title>Draft Genome Sequences of Two Novel Amoeba-Resistant Intranuclear Bacteria, 'Candidatus Berkiella cookevillensis' and 'Candidatus Berkiella aquae'.</title>
        <authorList>
            <person name="Mehari Y.T."/>
            <person name="Arivett B.A."/>
            <person name="Farone A.L."/>
            <person name="Gunderson J.H."/>
            <person name="Farone M.B."/>
        </authorList>
    </citation>
    <scope>NUCLEOTIDE SEQUENCE</scope>
    <source>
        <strain evidence="15">CC99</strain>
    </source>
</reference>
<keyword evidence="5 14" id="KW-0808">Transferase</keyword>
<dbReference type="Gene3D" id="3.30.70.560">
    <property type="entry name" value="7,8-Dihydro-6-hydroxymethylpterin-pyrophosphokinase HPPK"/>
    <property type="match status" value="1"/>
</dbReference>
<comment type="function">
    <text evidence="10">Catalyzes the transfer of pyrophosphate from adenosine triphosphate (ATP) to 6-hydroxymethyl-7,8-dihydropterin, an enzymatic step in folate biosynthesis pathway.</text>
</comment>
<dbReference type="Pfam" id="PF01288">
    <property type="entry name" value="HPPK"/>
    <property type="match status" value="1"/>
</dbReference>
<evidence type="ECO:0000256" key="11">
    <source>
        <dbReference type="ARBA" id="ARBA00029766"/>
    </source>
</evidence>
<evidence type="ECO:0000259" key="13">
    <source>
        <dbReference type="Pfam" id="PF01288"/>
    </source>
</evidence>
<dbReference type="InterPro" id="IPR000550">
    <property type="entry name" value="Hppk"/>
</dbReference>
<sequence>MIPEVAYIGLGSNLEDPVYQVKSAIDEISQIKDITLQHQSSLYQTKPLGPKQPDFVNAVISILTSLRPMELLDTLLNIEASRGRKREIKWGPRILDCDILLYGNQSIQIPALTVPHPEMTKRSFVLIPFFEIAPNFIFNDGKSLQTLVEQFNPDEYMKL</sequence>
<dbReference type="AlphaFoldDB" id="A0A0Q9YEW7"/>
<dbReference type="GO" id="GO:0046656">
    <property type="term" value="P:folic acid biosynthetic process"/>
    <property type="evidence" value="ECO:0007669"/>
    <property type="project" value="UniProtKB-KW"/>
</dbReference>
<evidence type="ECO:0000256" key="3">
    <source>
        <dbReference type="ARBA" id="ARBA00013253"/>
    </source>
</evidence>
<comment type="pathway">
    <text evidence="1">Cofactor biosynthesis; tetrahydrofolate biosynthesis; 2-amino-4-hydroxy-6-hydroxymethyl-7,8-dihydropteridine diphosphate from 7,8-dihydroneopterin triphosphate: step 4/4.</text>
</comment>
<dbReference type="UniPathway" id="UPA00077">
    <property type="reaction ID" value="UER00155"/>
</dbReference>
<dbReference type="Proteomes" id="UP000051494">
    <property type="component" value="Unassembled WGS sequence"/>
</dbReference>
<evidence type="ECO:0000313" key="14">
    <source>
        <dbReference type="EMBL" id="KRG19103.1"/>
    </source>
</evidence>
<protein>
    <recommendedName>
        <fullName evidence="4">2-amino-4-hydroxy-6-hydroxymethyldihydropteridine pyrophosphokinase</fullName>
        <ecNumber evidence="3">2.7.6.3</ecNumber>
    </recommendedName>
    <alternativeName>
        <fullName evidence="11">6-hydroxymethyl-7,8-dihydropterin pyrophosphokinase</fullName>
    </alternativeName>
    <alternativeName>
        <fullName evidence="12">7,8-dihydro-6-hydroxymethylpterin-pyrophosphokinase</fullName>
    </alternativeName>
</protein>
<evidence type="ECO:0000256" key="8">
    <source>
        <dbReference type="ARBA" id="ARBA00022840"/>
    </source>
</evidence>
<evidence type="ECO:0000256" key="6">
    <source>
        <dbReference type="ARBA" id="ARBA00022741"/>
    </source>
</evidence>